<dbReference type="RefSeq" id="WP_068618164.1">
    <property type="nucleotide sequence ID" value="NZ_CP016268.1"/>
</dbReference>
<evidence type="ECO:0000313" key="3">
    <source>
        <dbReference type="EMBL" id="ANO52640.1"/>
    </source>
</evidence>
<dbReference type="GO" id="GO:0005886">
    <property type="term" value="C:plasma membrane"/>
    <property type="evidence" value="ECO:0007669"/>
    <property type="project" value="UniProtKB-ARBA"/>
</dbReference>
<feature type="transmembrane region" description="Helical" evidence="1">
    <location>
        <begin position="115"/>
        <end position="140"/>
    </location>
</feature>
<name>A0A193LJC4_9GAMM</name>
<dbReference type="OrthoDB" id="9814483at2"/>
<keyword evidence="4" id="KW-1185">Reference proteome</keyword>
<organism evidence="3 4">
    <name type="scientific">Woeseia oceani</name>
    <dbReference type="NCBI Taxonomy" id="1548547"/>
    <lineage>
        <taxon>Bacteria</taxon>
        <taxon>Pseudomonadati</taxon>
        <taxon>Pseudomonadota</taxon>
        <taxon>Gammaproteobacteria</taxon>
        <taxon>Woeseiales</taxon>
        <taxon>Woeseiaceae</taxon>
        <taxon>Woeseia</taxon>
    </lineage>
</organism>
<evidence type="ECO:0000256" key="1">
    <source>
        <dbReference type="SAM" id="Phobius"/>
    </source>
</evidence>
<dbReference type="EMBL" id="CP016268">
    <property type="protein sequence ID" value="ANO52640.1"/>
    <property type="molecule type" value="Genomic_DNA"/>
</dbReference>
<sequence>MIIYGGLFLTALLAATILPAYSEVLFTGLLLQGHDPLLLWLTASVGNTLGSAVNWALAVYLLRFREHRWFPFREERLGRAQRWFQRYGVWSLLLAWAPIGGDALTFVAGLMRVNFWLFLTLVAIGKAARYAALIGIVHFAG</sequence>
<reference evidence="3 4" key="1">
    <citation type="submission" date="2016-06" db="EMBL/GenBank/DDBJ databases">
        <title>Complete genome sequence of a deep-branching marine Gamma Proteobacterium Woeseia oceani type strain XK5.</title>
        <authorList>
            <person name="Mu D."/>
            <person name="Du Z."/>
        </authorList>
    </citation>
    <scope>NUCLEOTIDE SEQUENCE [LARGE SCALE GENOMIC DNA]</scope>
    <source>
        <strain evidence="3 4">XK5</strain>
    </source>
</reference>
<protein>
    <recommendedName>
        <fullName evidence="2">VTT domain-containing protein</fullName>
    </recommendedName>
</protein>
<dbReference type="InterPro" id="IPR032816">
    <property type="entry name" value="VTT_dom"/>
</dbReference>
<keyword evidence="1" id="KW-0472">Membrane</keyword>
<dbReference type="PANTHER" id="PTHR42709:SF4">
    <property type="entry name" value="INNER MEMBRANE PROTEIN YQAA"/>
    <property type="match status" value="1"/>
</dbReference>
<dbReference type="PANTHER" id="PTHR42709">
    <property type="entry name" value="ALKALINE PHOSPHATASE LIKE PROTEIN"/>
    <property type="match status" value="1"/>
</dbReference>
<evidence type="ECO:0000259" key="2">
    <source>
        <dbReference type="Pfam" id="PF09335"/>
    </source>
</evidence>
<accession>A0A193LJC4</accession>
<dbReference type="KEGG" id="woc:BA177_16910"/>
<dbReference type="Proteomes" id="UP000092695">
    <property type="component" value="Chromosome"/>
</dbReference>
<gene>
    <name evidence="3" type="ORF">BA177_16910</name>
</gene>
<proteinExistence type="predicted"/>
<feature type="transmembrane region" description="Helical" evidence="1">
    <location>
        <begin position="83"/>
        <end position="109"/>
    </location>
</feature>
<dbReference type="Pfam" id="PF09335">
    <property type="entry name" value="VTT_dom"/>
    <property type="match status" value="1"/>
</dbReference>
<dbReference type="AlphaFoldDB" id="A0A193LJC4"/>
<dbReference type="InterPro" id="IPR051311">
    <property type="entry name" value="DedA_domain"/>
</dbReference>
<feature type="domain" description="VTT" evidence="2">
    <location>
        <begin position="25"/>
        <end position="137"/>
    </location>
</feature>
<evidence type="ECO:0000313" key="4">
    <source>
        <dbReference type="Proteomes" id="UP000092695"/>
    </source>
</evidence>
<keyword evidence="1" id="KW-1133">Transmembrane helix</keyword>
<dbReference type="STRING" id="1548547.BA177_16910"/>
<feature type="transmembrane region" description="Helical" evidence="1">
    <location>
        <begin position="38"/>
        <end position="62"/>
    </location>
</feature>
<keyword evidence="1" id="KW-0812">Transmembrane</keyword>